<organism evidence="3 4">
    <name type="scientific">Rothia aerolata</name>
    <dbReference type="NCBI Taxonomy" id="1812262"/>
    <lineage>
        <taxon>Bacteria</taxon>
        <taxon>Bacillati</taxon>
        <taxon>Actinomycetota</taxon>
        <taxon>Actinomycetes</taxon>
        <taxon>Micrococcales</taxon>
        <taxon>Micrococcaceae</taxon>
        <taxon>Rothia</taxon>
    </lineage>
</organism>
<keyword evidence="4" id="KW-1185">Reference proteome</keyword>
<evidence type="ECO:0000256" key="1">
    <source>
        <dbReference type="ARBA" id="ARBA00008812"/>
    </source>
</evidence>
<dbReference type="Gene3D" id="2.40.128.110">
    <property type="entry name" value="Lipid/polyisoprenoid-binding, YceI-like"/>
    <property type="match status" value="1"/>
</dbReference>
<reference evidence="3 4" key="1">
    <citation type="journal article" date="2014" name="Int. J. Syst. Evol. Microbiol.">
        <title>Complete genome sequence of Corynebacterium casei LMG S-19264T (=DSM 44701T), isolated from a smear-ripened cheese.</title>
        <authorList>
            <consortium name="US DOE Joint Genome Institute (JGI-PGF)"/>
            <person name="Walter F."/>
            <person name="Albersmeier A."/>
            <person name="Kalinowski J."/>
            <person name="Ruckert C."/>
        </authorList>
    </citation>
    <scope>NUCLEOTIDE SEQUENCE [LARGE SCALE GENOMIC DNA]</scope>
    <source>
        <strain evidence="3 4">CCM 8669</strain>
    </source>
</reference>
<dbReference type="SMART" id="SM00867">
    <property type="entry name" value="YceI"/>
    <property type="match status" value="1"/>
</dbReference>
<evidence type="ECO:0000313" key="3">
    <source>
        <dbReference type="EMBL" id="GGH62036.1"/>
    </source>
</evidence>
<gene>
    <name evidence="3" type="ORF">GCM10007359_11850</name>
</gene>
<dbReference type="AlphaFoldDB" id="A0A917IRW3"/>
<protein>
    <submittedName>
        <fullName evidence="3">Polyisoprenoid-binding protein</fullName>
    </submittedName>
</protein>
<name>A0A917IRW3_9MICC</name>
<dbReference type="PANTHER" id="PTHR34406">
    <property type="entry name" value="PROTEIN YCEI"/>
    <property type="match status" value="1"/>
</dbReference>
<accession>A0A917IRW3</accession>
<proteinExistence type="inferred from homology"/>
<dbReference type="Pfam" id="PF04264">
    <property type="entry name" value="YceI"/>
    <property type="match status" value="1"/>
</dbReference>
<sequence length="182" mass="20316">MSIDSRFVGDWKLDPIHSRLGFSARHAMVTKIRGAFNEVEGEAHIDSEDWANSTASVTIQVNSIDTRNDQRDEHLRNADFFNSKEFPTIEFVSTTIDEVDSGQFIVVGNLTMRGVTKSVSLPLEVTGIGEDSSGQIRAGLEGNRRIDRKEWGISWNEKLDNGGVMVSDKISLEFELSLLKVQ</sequence>
<dbReference type="InterPro" id="IPR007372">
    <property type="entry name" value="Lipid/polyisoprenoid-bd_YceI"/>
</dbReference>
<dbReference type="RefSeq" id="WP_188359341.1">
    <property type="nucleotide sequence ID" value="NZ_BMDC01000001.1"/>
</dbReference>
<feature type="domain" description="Lipid/polyisoprenoid-binding YceI-like" evidence="2">
    <location>
        <begin position="10"/>
        <end position="179"/>
    </location>
</feature>
<evidence type="ECO:0000259" key="2">
    <source>
        <dbReference type="SMART" id="SM00867"/>
    </source>
</evidence>
<dbReference type="SUPFAM" id="SSF101874">
    <property type="entry name" value="YceI-like"/>
    <property type="match status" value="1"/>
</dbReference>
<dbReference type="PANTHER" id="PTHR34406:SF1">
    <property type="entry name" value="PROTEIN YCEI"/>
    <property type="match status" value="1"/>
</dbReference>
<dbReference type="EMBL" id="BMDC01000001">
    <property type="protein sequence ID" value="GGH62036.1"/>
    <property type="molecule type" value="Genomic_DNA"/>
</dbReference>
<comment type="similarity">
    <text evidence="1">Belongs to the UPF0312 family.</text>
</comment>
<dbReference type="InterPro" id="IPR036761">
    <property type="entry name" value="TTHA0802/YceI-like_sf"/>
</dbReference>
<dbReference type="Proteomes" id="UP000600171">
    <property type="component" value="Unassembled WGS sequence"/>
</dbReference>
<evidence type="ECO:0000313" key="4">
    <source>
        <dbReference type="Proteomes" id="UP000600171"/>
    </source>
</evidence>
<comment type="caution">
    <text evidence="3">The sequence shown here is derived from an EMBL/GenBank/DDBJ whole genome shotgun (WGS) entry which is preliminary data.</text>
</comment>